<comment type="catalytic activity">
    <reaction evidence="12">
        <text>tRNA(Tyr) + L-tyrosine + ATP = L-tyrosyl-tRNA(Tyr) + AMP + diphosphate + H(+)</text>
        <dbReference type="Rhea" id="RHEA:10220"/>
        <dbReference type="Rhea" id="RHEA-COMP:9706"/>
        <dbReference type="Rhea" id="RHEA-COMP:9707"/>
        <dbReference type="ChEBI" id="CHEBI:15378"/>
        <dbReference type="ChEBI" id="CHEBI:30616"/>
        <dbReference type="ChEBI" id="CHEBI:33019"/>
        <dbReference type="ChEBI" id="CHEBI:58315"/>
        <dbReference type="ChEBI" id="CHEBI:78442"/>
        <dbReference type="ChEBI" id="CHEBI:78536"/>
        <dbReference type="ChEBI" id="CHEBI:456215"/>
        <dbReference type="EC" id="6.1.1.1"/>
    </reaction>
</comment>
<evidence type="ECO:0000313" key="15">
    <source>
        <dbReference type="EMBL" id="CAL4885043.1"/>
    </source>
</evidence>
<evidence type="ECO:0000256" key="4">
    <source>
        <dbReference type="ARBA" id="ARBA00013160"/>
    </source>
</evidence>
<dbReference type="GO" id="GO:0004831">
    <property type="term" value="F:tyrosine-tRNA ligase activity"/>
    <property type="evidence" value="ECO:0007669"/>
    <property type="project" value="UniProtKB-EC"/>
</dbReference>
<dbReference type="FunFam" id="3.40.50.620:FF:000085">
    <property type="entry name" value="Tyrosine--tRNA ligase 1 cytoplasmic"/>
    <property type="match status" value="1"/>
</dbReference>
<dbReference type="SUPFAM" id="SSF52374">
    <property type="entry name" value="Nucleotidylyl transferase"/>
    <property type="match status" value="1"/>
</dbReference>
<dbReference type="InterPro" id="IPR014729">
    <property type="entry name" value="Rossmann-like_a/b/a_fold"/>
</dbReference>
<evidence type="ECO:0000256" key="5">
    <source>
        <dbReference type="ARBA" id="ARBA00022490"/>
    </source>
</evidence>
<keyword evidence="6 13" id="KW-0436">Ligase</keyword>
<protein>
    <recommendedName>
        <fullName evidence="4">tyrosine--tRNA ligase</fullName>
        <ecNumber evidence="4">6.1.1.1</ecNumber>
    </recommendedName>
    <alternativeName>
        <fullName evidence="11">Tyrosyl-tRNA synthetase</fullName>
    </alternativeName>
</protein>
<keyword evidence="5" id="KW-0963">Cytoplasm</keyword>
<gene>
    <name evidence="15" type="ORF">URODEC1_LOCUS279</name>
</gene>
<comment type="function">
    <text evidence="1">Catalyzes the attachment of tyrosine to tRNA(Tyr) in a two-step reaction: tyrosine is first activated by ATP to form Tyr-AMP and then transferred to the acceptor end of tRNA(Tyr).</text>
</comment>
<evidence type="ECO:0000256" key="11">
    <source>
        <dbReference type="ARBA" id="ARBA00033323"/>
    </source>
</evidence>
<evidence type="ECO:0000256" key="6">
    <source>
        <dbReference type="ARBA" id="ARBA00022598"/>
    </source>
</evidence>
<keyword evidence="16" id="KW-1185">Reference proteome</keyword>
<dbReference type="AlphaFoldDB" id="A0ABC8V6M3"/>
<dbReference type="Gene3D" id="3.40.50.620">
    <property type="entry name" value="HUPs"/>
    <property type="match status" value="2"/>
</dbReference>
<evidence type="ECO:0000256" key="12">
    <source>
        <dbReference type="ARBA" id="ARBA00048248"/>
    </source>
</evidence>
<evidence type="ECO:0000256" key="7">
    <source>
        <dbReference type="ARBA" id="ARBA00022741"/>
    </source>
</evidence>
<name>A0ABC8V6M3_9POAL</name>
<dbReference type="EC" id="6.1.1.1" evidence="4"/>
<proteinExistence type="inferred from homology"/>
<dbReference type="EMBL" id="OZ075111">
    <property type="protein sequence ID" value="CAL4885043.1"/>
    <property type="molecule type" value="Genomic_DNA"/>
</dbReference>
<keyword evidence="10 13" id="KW-0030">Aminoacyl-tRNA synthetase</keyword>
<feature type="region of interest" description="Disordered" evidence="14">
    <location>
        <begin position="17"/>
        <end position="39"/>
    </location>
</feature>
<evidence type="ECO:0000313" key="16">
    <source>
        <dbReference type="Proteomes" id="UP001497457"/>
    </source>
</evidence>
<keyword evidence="8 13" id="KW-0067">ATP-binding</keyword>
<evidence type="ECO:0000256" key="9">
    <source>
        <dbReference type="ARBA" id="ARBA00022917"/>
    </source>
</evidence>
<dbReference type="PANTHER" id="PTHR46264:SF7">
    <property type="entry name" value="TYROSINE--TRNA LIGASE"/>
    <property type="match status" value="1"/>
</dbReference>
<dbReference type="GO" id="GO:0005829">
    <property type="term" value="C:cytosol"/>
    <property type="evidence" value="ECO:0007669"/>
    <property type="project" value="UniProtKB-SubCell"/>
</dbReference>
<reference evidence="15 16" key="2">
    <citation type="submission" date="2024-10" db="EMBL/GenBank/DDBJ databases">
        <authorList>
            <person name="Ryan C."/>
        </authorList>
    </citation>
    <scope>NUCLEOTIDE SEQUENCE [LARGE SCALE GENOMIC DNA]</scope>
</reference>
<keyword evidence="7 13" id="KW-0547">Nucleotide-binding</keyword>
<dbReference type="FunFam" id="3.40.50.620:FF:000103">
    <property type="entry name" value="tyrosine--tRNA ligase 1, cytoplasmic"/>
    <property type="match status" value="1"/>
</dbReference>
<reference evidence="16" key="1">
    <citation type="submission" date="2024-06" db="EMBL/GenBank/DDBJ databases">
        <authorList>
            <person name="Ryan C."/>
        </authorList>
    </citation>
    <scope>NUCLEOTIDE SEQUENCE [LARGE SCALE GENOMIC DNA]</scope>
</reference>
<dbReference type="InterPro" id="IPR050489">
    <property type="entry name" value="Tyr-tRNA_synthase"/>
</dbReference>
<organism evidence="15 16">
    <name type="scientific">Urochloa decumbens</name>
    <dbReference type="NCBI Taxonomy" id="240449"/>
    <lineage>
        <taxon>Eukaryota</taxon>
        <taxon>Viridiplantae</taxon>
        <taxon>Streptophyta</taxon>
        <taxon>Embryophyta</taxon>
        <taxon>Tracheophyta</taxon>
        <taxon>Spermatophyta</taxon>
        <taxon>Magnoliopsida</taxon>
        <taxon>Liliopsida</taxon>
        <taxon>Poales</taxon>
        <taxon>Poaceae</taxon>
        <taxon>PACMAD clade</taxon>
        <taxon>Panicoideae</taxon>
        <taxon>Panicodae</taxon>
        <taxon>Paniceae</taxon>
        <taxon>Melinidinae</taxon>
        <taxon>Urochloa</taxon>
    </lineage>
</organism>
<evidence type="ECO:0000256" key="10">
    <source>
        <dbReference type="ARBA" id="ARBA00023146"/>
    </source>
</evidence>
<dbReference type="PANTHER" id="PTHR46264">
    <property type="entry name" value="TYROSINE-TRNA LIGASE"/>
    <property type="match status" value="1"/>
</dbReference>
<accession>A0ABC8V6M3</accession>
<dbReference type="GO" id="GO:0006412">
    <property type="term" value="P:translation"/>
    <property type="evidence" value="ECO:0007669"/>
    <property type="project" value="UniProtKB-KW"/>
</dbReference>
<dbReference type="Pfam" id="PF00579">
    <property type="entry name" value="tRNA-synt_1b"/>
    <property type="match status" value="1"/>
</dbReference>
<dbReference type="InterPro" id="IPR002305">
    <property type="entry name" value="aa-tRNA-synth_Ic"/>
</dbReference>
<evidence type="ECO:0000256" key="14">
    <source>
        <dbReference type="SAM" id="MobiDB-lite"/>
    </source>
</evidence>
<comment type="similarity">
    <text evidence="3 13">Belongs to the class-I aminoacyl-tRNA synthetase family.</text>
</comment>
<dbReference type="GO" id="GO:0005524">
    <property type="term" value="F:ATP binding"/>
    <property type="evidence" value="ECO:0007669"/>
    <property type="project" value="UniProtKB-KW"/>
</dbReference>
<evidence type="ECO:0000256" key="8">
    <source>
        <dbReference type="ARBA" id="ARBA00022840"/>
    </source>
</evidence>
<evidence type="ECO:0000256" key="13">
    <source>
        <dbReference type="RuleBase" id="RU363036"/>
    </source>
</evidence>
<keyword evidence="9 13" id="KW-0648">Protein biosynthesis</keyword>
<sequence length="482" mass="55531">MLARAFALVGKVWKRTPNMSASTSPRRRSHLPPQPRHLYHTPAQRDIFSVEQQLLQSNSGGALPRLDCISKQNWSKQPNTGNMENSAHAALDSIRDTVEGSFDQRFATLKSIGEDRVNDDELELLLKKKSAPICYVWCDPSPWMHISEGIIKTLCVNKMVRSGCKVKIIMTDWFARINHNIGGNLNKMQTIGLYNIEMWKAAGMALDRVELVWLSDEINRHADEYWPLAMDISRKTTVHRIKRCYGRRDPFEEFTAADIFYPSLQCATILFQKVDIWLLGMDQHEANLLAREYCKHIKRRNKPIALSHNILPNLLQYPEEEHRRNPLLAIYMEDNEVDISRKIIHAFCPPKLVEGNPCLEYIKYIILPWLGKFEVVRKKEDGGDKMFLSMEELTTDYASGALQPGDVKLALANSLSKILQDVRQEQENACFSNEALTNRSMVTSKATLKQKMQWKALRNTTLQSENEMATLWLQRNRRALHL</sequence>
<comment type="subcellular location">
    <subcellularLocation>
        <location evidence="2">Cytoplasm</location>
        <location evidence="2">Cytosol</location>
    </subcellularLocation>
</comment>
<evidence type="ECO:0000256" key="2">
    <source>
        <dbReference type="ARBA" id="ARBA00004514"/>
    </source>
</evidence>
<evidence type="ECO:0000256" key="3">
    <source>
        <dbReference type="ARBA" id="ARBA00005594"/>
    </source>
</evidence>
<evidence type="ECO:0000256" key="1">
    <source>
        <dbReference type="ARBA" id="ARBA00002025"/>
    </source>
</evidence>
<dbReference type="Proteomes" id="UP001497457">
    <property type="component" value="Chromosome 1b"/>
</dbReference>